<sequence>MGWAPGVLTSADLGPDSDSCSAHSAARDLSLCCSFNSETLPKLMCSSQTPDGERLLGVPVEDTRPEVYKNFHFRPRTMVENGASWGRVCGPLQHTPGLREAAGILPLPGQLIIQAQEMI</sequence>
<evidence type="ECO:0000313" key="1">
    <source>
        <dbReference type="EMBL" id="KAK3797396.1"/>
    </source>
</evidence>
<accession>A0AAE1B1Z7</accession>
<name>A0AAE1B1Z7_9GAST</name>
<dbReference type="AlphaFoldDB" id="A0AAE1B1Z7"/>
<dbReference type="Proteomes" id="UP001283361">
    <property type="component" value="Unassembled WGS sequence"/>
</dbReference>
<comment type="caution">
    <text evidence="1">The sequence shown here is derived from an EMBL/GenBank/DDBJ whole genome shotgun (WGS) entry which is preliminary data.</text>
</comment>
<reference evidence="1" key="1">
    <citation type="journal article" date="2023" name="G3 (Bethesda)">
        <title>A reference genome for the long-term kleptoplast-retaining sea slug Elysia crispata morphotype clarki.</title>
        <authorList>
            <person name="Eastman K.E."/>
            <person name="Pendleton A.L."/>
            <person name="Shaikh M.A."/>
            <person name="Suttiyut T."/>
            <person name="Ogas R."/>
            <person name="Tomko P."/>
            <person name="Gavelis G."/>
            <person name="Widhalm J.R."/>
            <person name="Wisecaver J.H."/>
        </authorList>
    </citation>
    <scope>NUCLEOTIDE SEQUENCE</scope>
    <source>
        <strain evidence="1">ECLA1</strain>
    </source>
</reference>
<organism evidence="1 2">
    <name type="scientific">Elysia crispata</name>
    <name type="common">lettuce slug</name>
    <dbReference type="NCBI Taxonomy" id="231223"/>
    <lineage>
        <taxon>Eukaryota</taxon>
        <taxon>Metazoa</taxon>
        <taxon>Spiralia</taxon>
        <taxon>Lophotrochozoa</taxon>
        <taxon>Mollusca</taxon>
        <taxon>Gastropoda</taxon>
        <taxon>Heterobranchia</taxon>
        <taxon>Euthyneura</taxon>
        <taxon>Panpulmonata</taxon>
        <taxon>Sacoglossa</taxon>
        <taxon>Placobranchoidea</taxon>
        <taxon>Plakobranchidae</taxon>
        <taxon>Elysia</taxon>
    </lineage>
</organism>
<proteinExistence type="predicted"/>
<dbReference type="EMBL" id="JAWDGP010000767">
    <property type="protein sequence ID" value="KAK3797396.1"/>
    <property type="molecule type" value="Genomic_DNA"/>
</dbReference>
<protein>
    <submittedName>
        <fullName evidence="1">Uncharacterized protein</fullName>
    </submittedName>
</protein>
<gene>
    <name evidence="1" type="ORF">RRG08_055594</name>
</gene>
<evidence type="ECO:0000313" key="2">
    <source>
        <dbReference type="Proteomes" id="UP001283361"/>
    </source>
</evidence>
<keyword evidence="2" id="KW-1185">Reference proteome</keyword>